<feature type="transmembrane region" description="Helical" evidence="1">
    <location>
        <begin position="6"/>
        <end position="25"/>
    </location>
</feature>
<evidence type="ECO:0000313" key="3">
    <source>
        <dbReference type="Proteomes" id="UP000092714"/>
    </source>
</evidence>
<evidence type="ECO:0000256" key="1">
    <source>
        <dbReference type="SAM" id="Phobius"/>
    </source>
</evidence>
<keyword evidence="1" id="KW-0472">Membrane</keyword>
<dbReference type="AlphaFoldDB" id="A0A174SE39"/>
<feature type="transmembrane region" description="Helical" evidence="1">
    <location>
        <begin position="53"/>
        <end position="71"/>
    </location>
</feature>
<feature type="transmembrane region" description="Helical" evidence="1">
    <location>
        <begin position="77"/>
        <end position="94"/>
    </location>
</feature>
<dbReference type="EMBL" id="MAPZ01000020">
    <property type="protein sequence ID" value="OBY10361.1"/>
    <property type="molecule type" value="Genomic_DNA"/>
</dbReference>
<gene>
    <name evidence="2" type="ORF">CP373A1_10700</name>
</gene>
<organism evidence="2 3">
    <name type="scientific">Clostridium paraputrificum</name>
    <dbReference type="NCBI Taxonomy" id="29363"/>
    <lineage>
        <taxon>Bacteria</taxon>
        <taxon>Bacillati</taxon>
        <taxon>Bacillota</taxon>
        <taxon>Clostridia</taxon>
        <taxon>Eubacteriales</taxon>
        <taxon>Clostridiaceae</taxon>
        <taxon>Clostridium</taxon>
    </lineage>
</organism>
<keyword evidence="1" id="KW-1133">Transmembrane helix</keyword>
<proteinExistence type="predicted"/>
<evidence type="ECO:0008006" key="4">
    <source>
        <dbReference type="Google" id="ProtNLM"/>
    </source>
</evidence>
<dbReference type="PROSITE" id="PS51257">
    <property type="entry name" value="PROKAR_LIPOPROTEIN"/>
    <property type="match status" value="1"/>
</dbReference>
<keyword evidence="3" id="KW-1185">Reference proteome</keyword>
<dbReference type="Proteomes" id="UP000092714">
    <property type="component" value="Unassembled WGS sequence"/>
</dbReference>
<dbReference type="RefSeq" id="WP_055183661.1">
    <property type="nucleotide sequence ID" value="NZ_CABJAZ010000010.1"/>
</dbReference>
<keyword evidence="1" id="KW-0812">Transmembrane</keyword>
<comment type="caution">
    <text evidence="2">The sequence shown here is derived from an EMBL/GenBank/DDBJ whole genome shotgun (WGS) entry which is preliminary data.</text>
</comment>
<accession>A0A174SE39</accession>
<sequence>MKDFIIILASSTLSGTIFSCLFYWLNNSKLGLFKSIQRKIDTLNEKKKRNLNVFNNILLIIIGLFCLTNNINFFVTGLILGIIIAFNLVCFRELENTFKTDNKDHQNP</sequence>
<protein>
    <recommendedName>
        <fullName evidence="4">DUF3784 domain-containing protein</fullName>
    </recommendedName>
</protein>
<evidence type="ECO:0000313" key="2">
    <source>
        <dbReference type="EMBL" id="OBY10361.1"/>
    </source>
</evidence>
<name>A0A174SE39_9CLOT</name>
<reference evidence="2 3" key="1">
    <citation type="submission" date="2016-06" db="EMBL/GenBank/DDBJ databases">
        <authorList>
            <person name="Kjaerup R.B."/>
            <person name="Dalgaard T.S."/>
            <person name="Juul-Madsen H.R."/>
        </authorList>
    </citation>
    <scope>NUCLEOTIDE SEQUENCE [LARGE SCALE GENOMIC DNA]</scope>
    <source>
        <strain evidence="2 3">373-A1</strain>
    </source>
</reference>